<dbReference type="eggNOG" id="COG0540">
    <property type="taxonomic scope" value="Bacteria"/>
</dbReference>
<evidence type="ECO:0000259" key="9">
    <source>
        <dbReference type="Pfam" id="PF00185"/>
    </source>
</evidence>
<feature type="binding site" evidence="8">
    <location>
        <position position="79"/>
    </location>
    <ligand>
        <name>carbamoyl phosphate</name>
        <dbReference type="ChEBI" id="CHEBI:58228"/>
    </ligand>
</feature>
<dbReference type="HAMAP" id="MF_00001">
    <property type="entry name" value="Asp_carb_tr"/>
    <property type="match status" value="1"/>
</dbReference>
<dbReference type="GO" id="GO:0016597">
    <property type="term" value="F:amino acid binding"/>
    <property type="evidence" value="ECO:0007669"/>
    <property type="project" value="InterPro"/>
</dbReference>
<dbReference type="PROSITE" id="PS00097">
    <property type="entry name" value="CARBAMOYLTRANSFERASE"/>
    <property type="match status" value="1"/>
</dbReference>
<dbReference type="SUPFAM" id="SSF53671">
    <property type="entry name" value="Aspartate/ornithine carbamoyltransferase"/>
    <property type="match status" value="1"/>
</dbReference>
<evidence type="ECO:0000256" key="5">
    <source>
        <dbReference type="ARBA" id="ARBA00022975"/>
    </source>
</evidence>
<evidence type="ECO:0000256" key="1">
    <source>
        <dbReference type="ARBA" id="ARBA00003822"/>
    </source>
</evidence>
<dbReference type="STRING" id="715226.ABI_42340"/>
<comment type="similarity">
    <text evidence="3 8">Belongs to the aspartate/ornithine carbamoyltransferase superfamily. ATCase family.</text>
</comment>
<dbReference type="InterPro" id="IPR002082">
    <property type="entry name" value="Asp_carbamoyltransf"/>
</dbReference>
<feature type="binding site" evidence="8">
    <location>
        <position position="244"/>
    </location>
    <ligand>
        <name>L-aspartate</name>
        <dbReference type="ChEBI" id="CHEBI:29991"/>
    </ligand>
</feature>
<keyword evidence="12" id="KW-1185">Reference proteome</keyword>
<feature type="domain" description="Aspartate/ornithine carbamoyltransferase Asp/Orn-binding" evidence="9">
    <location>
        <begin position="176"/>
        <end position="323"/>
    </location>
</feature>
<dbReference type="GO" id="GO:0004070">
    <property type="term" value="F:aspartate carbamoyltransferase activity"/>
    <property type="evidence" value="ECO:0007669"/>
    <property type="project" value="UniProtKB-UniRule"/>
</dbReference>
<evidence type="ECO:0000256" key="3">
    <source>
        <dbReference type="ARBA" id="ARBA00008896"/>
    </source>
</evidence>
<dbReference type="PANTHER" id="PTHR45753">
    <property type="entry name" value="ORNITHINE CARBAMOYLTRANSFERASE, MITOCHONDRIAL"/>
    <property type="match status" value="1"/>
</dbReference>
<reference evidence="12" key="1">
    <citation type="submission" date="2011-03" db="EMBL/GenBank/DDBJ databases">
        <title>Draft genome sequence of Brevundimonas diminuta.</title>
        <authorList>
            <person name="Brown P.J.B."/>
            <person name="Buechlein A."/>
            <person name="Hemmerich C."/>
            <person name="Brun Y.V."/>
        </authorList>
    </citation>
    <scope>NUCLEOTIDE SEQUENCE [LARGE SCALE GENOMIC DNA]</scope>
    <source>
        <strain evidence="12">C19</strain>
    </source>
</reference>
<comment type="subunit">
    <text evidence="8">Heterododecamer (2C3:3R2) of six catalytic PyrB chains organized as two trimers (C3), and six regulatory PyrI chains organized as three dimers (R2).</text>
</comment>
<comment type="pathway">
    <text evidence="2 8">Pyrimidine metabolism; UMP biosynthesis via de novo pathway; (S)-dihydroorotate from bicarbonate: step 2/3.</text>
</comment>
<comment type="catalytic activity">
    <reaction evidence="7 8">
        <text>carbamoyl phosphate + L-aspartate = N-carbamoyl-L-aspartate + phosphate + H(+)</text>
        <dbReference type="Rhea" id="RHEA:20013"/>
        <dbReference type="ChEBI" id="CHEBI:15378"/>
        <dbReference type="ChEBI" id="CHEBI:29991"/>
        <dbReference type="ChEBI" id="CHEBI:32814"/>
        <dbReference type="ChEBI" id="CHEBI:43474"/>
        <dbReference type="ChEBI" id="CHEBI:58228"/>
        <dbReference type="EC" id="2.1.3.2"/>
    </reaction>
</comment>
<protein>
    <recommendedName>
        <fullName evidence="8">Aspartate carbamoyltransferase</fullName>
        <ecNumber evidence="8">2.1.3.2</ecNumber>
    </recommendedName>
    <alternativeName>
        <fullName evidence="8">Aspartate transcarbamylase</fullName>
        <shortName evidence="8">ATCase</shortName>
    </alternativeName>
</protein>
<dbReference type="PANTHER" id="PTHR45753:SF6">
    <property type="entry name" value="ASPARTATE CARBAMOYLTRANSFERASE"/>
    <property type="match status" value="1"/>
</dbReference>
<dbReference type="PRINTS" id="PR00101">
    <property type="entry name" value="ATCASE"/>
</dbReference>
<evidence type="ECO:0000256" key="7">
    <source>
        <dbReference type="ARBA" id="ARBA00048859"/>
    </source>
</evidence>
<feature type="binding site" evidence="8">
    <location>
        <position position="160"/>
    </location>
    <ligand>
        <name>carbamoyl phosphate</name>
        <dbReference type="ChEBI" id="CHEBI:58228"/>
    </ligand>
</feature>
<comment type="function">
    <text evidence="6 8">Catalyzes the condensation of carbamoyl phosphate and aspartate to form carbamoyl aspartate and inorganic phosphate, the committed step in the de novo pyrimidine nucleotide biosynthesis pathway.</text>
</comment>
<dbReference type="OrthoDB" id="9774690at2"/>
<name>F4QSU1_9CAUL</name>
<feature type="binding site" evidence="8">
    <location>
        <position position="285"/>
    </location>
    <ligand>
        <name>carbamoyl phosphate</name>
        <dbReference type="ChEBI" id="CHEBI:58228"/>
    </ligand>
</feature>
<sequence>MVEFEMSPSDSNVNDLIGARLSAFPKRHFLAAQDLDPPDIMALLDLADVFVDLNRQTTKKLDLLKGRTLVNMFFENSTRTQSSFEIAGKRLGADTVNMSMKTSSVAKGETLIDTAVTLNAMKPDLLVVRHSASGAAALLSQKVGCSVINAGDGQHQHPTQALLDMLSIRRAFGHVDGLTVAICGDVAHSRVARSNLILLSNMGANVRLVGPPTLIPGDADQWGVEVYHDMREGIAGANVVMMLRLQLERMDGAFIPSAREYYRFFGLDREKLAVAAKNVRVMHPGPMNRGIEIDSEVADDLSVSLIQDQVEMGVAARMAVLASLSARLENDR</sequence>
<comment type="function">
    <text evidence="1">Reversibly catalyzes the transfer of the carbamoyl group from carbamoyl phosphate (CP) to the N(epsilon) atom of ornithine (ORN) to produce L-citrulline.</text>
</comment>
<dbReference type="NCBIfam" id="TIGR00670">
    <property type="entry name" value="asp_carb_tr"/>
    <property type="match status" value="1"/>
</dbReference>
<evidence type="ECO:0000313" key="12">
    <source>
        <dbReference type="Proteomes" id="UP000006512"/>
    </source>
</evidence>
<feature type="binding site" evidence="8">
    <location>
        <position position="80"/>
    </location>
    <ligand>
        <name>carbamoyl phosphate</name>
        <dbReference type="ChEBI" id="CHEBI:58228"/>
    </ligand>
</feature>
<evidence type="ECO:0000256" key="4">
    <source>
        <dbReference type="ARBA" id="ARBA00022679"/>
    </source>
</evidence>
<dbReference type="GO" id="GO:0044205">
    <property type="term" value="P:'de novo' UMP biosynthetic process"/>
    <property type="evidence" value="ECO:0007669"/>
    <property type="project" value="UniProtKB-UniRule"/>
</dbReference>
<dbReference type="PRINTS" id="PR00100">
    <property type="entry name" value="AOTCASE"/>
</dbReference>
<dbReference type="AlphaFoldDB" id="F4QSU1"/>
<dbReference type="UniPathway" id="UPA00070">
    <property type="reaction ID" value="UER00116"/>
</dbReference>
<dbReference type="InterPro" id="IPR006132">
    <property type="entry name" value="Asp/Orn_carbamoyltranf_P-bd"/>
</dbReference>
<feature type="binding site" evidence="8">
    <location>
        <position position="107"/>
    </location>
    <ligand>
        <name>L-aspartate</name>
        <dbReference type="ChEBI" id="CHEBI:29991"/>
    </ligand>
</feature>
<dbReference type="NCBIfam" id="NF002032">
    <property type="entry name" value="PRK00856.1"/>
    <property type="match status" value="1"/>
</dbReference>
<dbReference type="InterPro" id="IPR006130">
    <property type="entry name" value="Asp/Orn_carbamoylTrfase"/>
</dbReference>
<proteinExistence type="inferred from homology"/>
<dbReference type="HOGENOM" id="CLU_043846_2_0_5"/>
<feature type="binding site" evidence="8">
    <location>
        <position position="286"/>
    </location>
    <ligand>
        <name>carbamoyl phosphate</name>
        <dbReference type="ChEBI" id="CHEBI:58228"/>
    </ligand>
</feature>
<dbReference type="GO" id="GO:0006520">
    <property type="term" value="P:amino acid metabolic process"/>
    <property type="evidence" value="ECO:0007669"/>
    <property type="project" value="InterPro"/>
</dbReference>
<evidence type="ECO:0000256" key="2">
    <source>
        <dbReference type="ARBA" id="ARBA00004852"/>
    </source>
</evidence>
<feature type="binding site" evidence="8">
    <location>
        <position position="129"/>
    </location>
    <ligand>
        <name>carbamoyl phosphate</name>
        <dbReference type="ChEBI" id="CHEBI:58228"/>
    </ligand>
</feature>
<dbReference type="GO" id="GO:0005829">
    <property type="term" value="C:cytosol"/>
    <property type="evidence" value="ECO:0007669"/>
    <property type="project" value="TreeGrafter"/>
</dbReference>
<dbReference type="EC" id="2.1.3.2" evidence="8"/>
<evidence type="ECO:0000256" key="8">
    <source>
        <dbReference type="HAMAP-Rule" id="MF_00001"/>
    </source>
</evidence>
<organism evidence="11 12">
    <name type="scientific">Asticcacaulis biprosthecium C19</name>
    <dbReference type="NCBI Taxonomy" id="715226"/>
    <lineage>
        <taxon>Bacteria</taxon>
        <taxon>Pseudomonadati</taxon>
        <taxon>Pseudomonadota</taxon>
        <taxon>Alphaproteobacteria</taxon>
        <taxon>Caulobacterales</taxon>
        <taxon>Caulobacteraceae</taxon>
        <taxon>Asticcacaulis</taxon>
    </lineage>
</organism>
<dbReference type="InterPro" id="IPR006131">
    <property type="entry name" value="Asp_carbamoyltransf_Asp/Orn-bd"/>
</dbReference>
<dbReference type="Proteomes" id="UP000006512">
    <property type="component" value="Unassembled WGS sequence"/>
</dbReference>
<feature type="binding site" evidence="8">
    <location>
        <position position="190"/>
    </location>
    <ligand>
        <name>L-aspartate</name>
        <dbReference type="ChEBI" id="CHEBI:29991"/>
    </ligand>
</feature>
<dbReference type="EMBL" id="GL883080">
    <property type="protein sequence ID" value="EGF89811.1"/>
    <property type="molecule type" value="Genomic_DNA"/>
</dbReference>
<evidence type="ECO:0000256" key="6">
    <source>
        <dbReference type="ARBA" id="ARBA00043884"/>
    </source>
</evidence>
<gene>
    <name evidence="8 11" type="primary">pyrB</name>
    <name evidence="11" type="ORF">ABI_42340</name>
</gene>
<evidence type="ECO:0000313" key="11">
    <source>
        <dbReference type="EMBL" id="EGF89811.1"/>
    </source>
</evidence>
<accession>F4QSU1</accession>
<dbReference type="GO" id="GO:0006207">
    <property type="term" value="P:'de novo' pyrimidine nucleobase biosynthetic process"/>
    <property type="evidence" value="ECO:0007669"/>
    <property type="project" value="InterPro"/>
</dbReference>
<evidence type="ECO:0000259" key="10">
    <source>
        <dbReference type="Pfam" id="PF02729"/>
    </source>
</evidence>
<dbReference type="Gene3D" id="3.40.50.1370">
    <property type="entry name" value="Aspartate/ornithine carbamoyltransferase"/>
    <property type="match status" value="2"/>
</dbReference>
<feature type="binding site" evidence="8">
    <location>
        <position position="157"/>
    </location>
    <ligand>
        <name>carbamoyl phosphate</name>
        <dbReference type="ChEBI" id="CHEBI:58228"/>
    </ligand>
</feature>
<keyword evidence="4 8" id="KW-0808">Transferase</keyword>
<dbReference type="Pfam" id="PF00185">
    <property type="entry name" value="OTCace"/>
    <property type="match status" value="1"/>
</dbReference>
<keyword evidence="5 8" id="KW-0665">Pyrimidine biosynthesis</keyword>
<dbReference type="FunFam" id="3.40.50.1370:FF:000007">
    <property type="entry name" value="Aspartate carbamoyltransferase"/>
    <property type="match status" value="1"/>
</dbReference>
<dbReference type="Pfam" id="PF02729">
    <property type="entry name" value="OTCace_N"/>
    <property type="match status" value="1"/>
</dbReference>
<feature type="domain" description="Aspartate/ornithine carbamoyltransferase carbamoyl-P binding" evidence="10">
    <location>
        <begin position="27"/>
        <end position="169"/>
    </location>
</feature>
<dbReference type="InterPro" id="IPR036901">
    <property type="entry name" value="Asp/Orn_carbamoylTrfase_sf"/>
</dbReference>